<evidence type="ECO:0000256" key="14">
    <source>
        <dbReference type="ARBA" id="ARBA00049715"/>
    </source>
</evidence>
<comment type="subcellular location">
    <subcellularLocation>
        <location evidence="2">Secreted</location>
    </subcellularLocation>
    <subcellularLocation>
        <location evidence="1">Target cell membrane</location>
    </subcellularLocation>
</comment>
<feature type="repeat" description="ANK" evidence="16">
    <location>
        <begin position="21"/>
        <end position="47"/>
    </location>
</feature>
<evidence type="ECO:0000256" key="8">
    <source>
        <dbReference type="ARBA" id="ARBA00022737"/>
    </source>
</evidence>
<dbReference type="PANTHER" id="PTHR24198">
    <property type="entry name" value="ANKYRIN REPEAT AND PROTEIN KINASE DOMAIN-CONTAINING PROTEIN"/>
    <property type="match status" value="1"/>
</dbReference>
<dbReference type="PROSITE" id="PS50088">
    <property type="entry name" value="ANK_REPEAT"/>
    <property type="match status" value="3"/>
</dbReference>
<keyword evidence="10 16" id="KW-0040">ANK repeat</keyword>
<dbReference type="SMART" id="SM00248">
    <property type="entry name" value="ANK"/>
    <property type="match status" value="3"/>
</dbReference>
<reference evidence="17" key="2">
    <citation type="submission" date="2020-06" db="EMBL/GenBank/DDBJ databases">
        <authorList>
            <person name="Sheffer M."/>
        </authorList>
    </citation>
    <scope>NUCLEOTIDE SEQUENCE</scope>
</reference>
<evidence type="ECO:0000256" key="9">
    <source>
        <dbReference type="ARBA" id="ARBA00023028"/>
    </source>
</evidence>
<organism evidence="17 18">
    <name type="scientific">Argiope bruennichi</name>
    <name type="common">Wasp spider</name>
    <name type="synonym">Aranea bruennichi</name>
    <dbReference type="NCBI Taxonomy" id="94029"/>
    <lineage>
        <taxon>Eukaryota</taxon>
        <taxon>Metazoa</taxon>
        <taxon>Ecdysozoa</taxon>
        <taxon>Arthropoda</taxon>
        <taxon>Chelicerata</taxon>
        <taxon>Arachnida</taxon>
        <taxon>Araneae</taxon>
        <taxon>Araneomorphae</taxon>
        <taxon>Entelegynae</taxon>
        <taxon>Araneoidea</taxon>
        <taxon>Araneidae</taxon>
        <taxon>Argiope</taxon>
    </lineage>
</organism>
<feature type="repeat" description="ANK" evidence="16">
    <location>
        <begin position="48"/>
        <end position="80"/>
    </location>
</feature>
<dbReference type="Gene3D" id="1.25.40.20">
    <property type="entry name" value="Ankyrin repeat-containing domain"/>
    <property type="match status" value="2"/>
</dbReference>
<dbReference type="GO" id="GO:0006887">
    <property type="term" value="P:exocytosis"/>
    <property type="evidence" value="ECO:0007669"/>
    <property type="project" value="UniProtKB-KW"/>
</dbReference>
<keyword evidence="9" id="KW-0638">Presynaptic neurotoxin</keyword>
<evidence type="ECO:0000256" key="1">
    <source>
        <dbReference type="ARBA" id="ARBA00004175"/>
    </source>
</evidence>
<comment type="similarity">
    <text evidence="13">Belongs to the cationic peptide 01 (latrotoxin) family. 03 (alpha-latrotoxin) subfamily.</text>
</comment>
<dbReference type="Proteomes" id="UP000807504">
    <property type="component" value="Unassembled WGS sequence"/>
</dbReference>
<evidence type="ECO:0000256" key="5">
    <source>
        <dbReference type="ARBA" id="ARBA00022537"/>
    </source>
</evidence>
<evidence type="ECO:0000256" key="7">
    <source>
        <dbReference type="ARBA" id="ARBA00022699"/>
    </source>
</evidence>
<evidence type="ECO:0000256" key="10">
    <source>
        <dbReference type="ARBA" id="ARBA00023043"/>
    </source>
</evidence>
<evidence type="ECO:0000313" key="18">
    <source>
        <dbReference type="Proteomes" id="UP000807504"/>
    </source>
</evidence>
<dbReference type="AlphaFoldDB" id="A0A8T0EFA2"/>
<evidence type="ECO:0000256" key="12">
    <source>
        <dbReference type="ARBA" id="ARBA00023298"/>
    </source>
</evidence>
<comment type="subunit">
    <text evidence="14">Homotetramer in membranes.</text>
</comment>
<sequence>MIVFGLVKSYLAQRAMFKSKHYASRNGKEEACRILLSNGANPNAQTNGGATPLHRAAYLGQQNIVSLLLQYKANPCISDSDGKTALHKAAEGQHLEVCQILINLKPELMKIEDKRKQLPIHYVKENNTALLSLLKI</sequence>
<keyword evidence="18" id="KW-1185">Reference proteome</keyword>
<protein>
    <recommendedName>
        <fullName evidence="15">Alpha-latrotoxin</fullName>
    </recommendedName>
</protein>
<dbReference type="InterPro" id="IPR036770">
    <property type="entry name" value="Ankyrin_rpt-contain_sf"/>
</dbReference>
<evidence type="ECO:0000256" key="6">
    <source>
        <dbReference type="ARBA" id="ARBA00022656"/>
    </source>
</evidence>
<dbReference type="PANTHER" id="PTHR24198:SF165">
    <property type="entry name" value="ANKYRIN REPEAT-CONTAINING PROTEIN-RELATED"/>
    <property type="match status" value="1"/>
</dbReference>
<evidence type="ECO:0000256" key="11">
    <source>
        <dbReference type="ARBA" id="ARBA00023136"/>
    </source>
</evidence>
<keyword evidence="12" id="KW-1053">Target membrane</keyword>
<proteinExistence type="inferred from homology"/>
<dbReference type="GO" id="GO:0044231">
    <property type="term" value="C:host cell presynaptic membrane"/>
    <property type="evidence" value="ECO:0007669"/>
    <property type="project" value="UniProtKB-KW"/>
</dbReference>
<dbReference type="Pfam" id="PF12796">
    <property type="entry name" value="Ank_2"/>
    <property type="match status" value="1"/>
</dbReference>
<dbReference type="EMBL" id="JABXBU010002228">
    <property type="protein sequence ID" value="KAF8771310.1"/>
    <property type="molecule type" value="Genomic_DNA"/>
</dbReference>
<evidence type="ECO:0000256" key="3">
    <source>
        <dbReference type="ARBA" id="ARBA00022483"/>
    </source>
</evidence>
<keyword evidence="4" id="KW-0964">Secreted</keyword>
<evidence type="ECO:0000256" key="16">
    <source>
        <dbReference type="PROSITE-ProRule" id="PRU00023"/>
    </source>
</evidence>
<evidence type="ECO:0000256" key="4">
    <source>
        <dbReference type="ARBA" id="ARBA00022525"/>
    </source>
</evidence>
<reference evidence="17" key="1">
    <citation type="journal article" date="2020" name="bioRxiv">
        <title>Chromosome-level reference genome of the European wasp spider Argiope bruennichi: a resource for studies on range expansion and evolutionary adaptation.</title>
        <authorList>
            <person name="Sheffer M.M."/>
            <person name="Hoppe A."/>
            <person name="Krehenwinkel H."/>
            <person name="Uhl G."/>
            <person name="Kuss A.W."/>
            <person name="Jensen L."/>
            <person name="Jensen C."/>
            <person name="Gillespie R.G."/>
            <person name="Hoff K.J."/>
            <person name="Prost S."/>
        </authorList>
    </citation>
    <scope>NUCLEOTIDE SEQUENCE</scope>
</reference>
<keyword evidence="7" id="KW-0528">Neurotoxin</keyword>
<dbReference type="GO" id="GO:0005576">
    <property type="term" value="C:extracellular region"/>
    <property type="evidence" value="ECO:0007669"/>
    <property type="project" value="UniProtKB-SubCell"/>
</dbReference>
<keyword evidence="5" id="KW-1052">Target cell membrane</keyword>
<evidence type="ECO:0000256" key="15">
    <source>
        <dbReference type="ARBA" id="ARBA00049811"/>
    </source>
</evidence>
<comment type="caution">
    <text evidence="17">The sequence shown here is derived from an EMBL/GenBank/DDBJ whole genome shotgun (WGS) entry which is preliminary data.</text>
</comment>
<gene>
    <name evidence="17" type="ORF">HNY73_018748</name>
</gene>
<dbReference type="GO" id="GO:0044218">
    <property type="term" value="C:other organism cell membrane"/>
    <property type="evidence" value="ECO:0007669"/>
    <property type="project" value="UniProtKB-KW"/>
</dbReference>
<keyword evidence="6" id="KW-0800">Toxin</keyword>
<evidence type="ECO:0000256" key="2">
    <source>
        <dbReference type="ARBA" id="ARBA00004613"/>
    </source>
</evidence>
<keyword evidence="8" id="KW-0677">Repeat</keyword>
<name>A0A8T0EFA2_ARGBR</name>
<feature type="repeat" description="ANK" evidence="16">
    <location>
        <begin position="81"/>
        <end position="113"/>
    </location>
</feature>
<accession>A0A8T0EFA2</accession>
<dbReference type="GO" id="GO:0090729">
    <property type="term" value="F:toxin activity"/>
    <property type="evidence" value="ECO:0007669"/>
    <property type="project" value="UniProtKB-KW"/>
</dbReference>
<dbReference type="PROSITE" id="PS50297">
    <property type="entry name" value="ANK_REP_REGION"/>
    <property type="match status" value="2"/>
</dbReference>
<dbReference type="SUPFAM" id="SSF48403">
    <property type="entry name" value="Ankyrin repeat"/>
    <property type="match status" value="1"/>
</dbReference>
<keyword evidence="3" id="KW-0268">Exocytosis</keyword>
<evidence type="ECO:0000313" key="17">
    <source>
        <dbReference type="EMBL" id="KAF8771310.1"/>
    </source>
</evidence>
<keyword evidence="11" id="KW-0472">Membrane</keyword>
<dbReference type="InterPro" id="IPR002110">
    <property type="entry name" value="Ankyrin_rpt"/>
</dbReference>
<evidence type="ECO:0000256" key="13">
    <source>
        <dbReference type="ARBA" id="ARBA00049657"/>
    </source>
</evidence>